<feature type="region of interest" description="Disordered" evidence="1">
    <location>
        <begin position="1"/>
        <end position="21"/>
    </location>
</feature>
<evidence type="ECO:0000313" key="2">
    <source>
        <dbReference type="EMBL" id="QQP40033.1"/>
    </source>
</evidence>
<gene>
    <name evidence="2" type="ORF">FKW44_013939</name>
</gene>
<feature type="region of interest" description="Disordered" evidence="1">
    <location>
        <begin position="49"/>
        <end position="71"/>
    </location>
</feature>
<dbReference type="AlphaFoldDB" id="A0A7T8GY64"/>
<evidence type="ECO:0000256" key="1">
    <source>
        <dbReference type="SAM" id="MobiDB-lite"/>
    </source>
</evidence>
<dbReference type="Proteomes" id="UP000595437">
    <property type="component" value="Chromosome 9"/>
</dbReference>
<evidence type="ECO:0000313" key="3">
    <source>
        <dbReference type="Proteomes" id="UP000595437"/>
    </source>
</evidence>
<protein>
    <submittedName>
        <fullName evidence="2">Uncharacterized protein</fullName>
    </submittedName>
</protein>
<sequence>MRRAVSAHRSAAVLYSGGGGGAPTLHPTILKEHHFNCSHRACHEDTTQATLHGPGERLPSPTHSRRYLKNN</sequence>
<organism evidence="2 3">
    <name type="scientific">Caligus rogercresseyi</name>
    <name type="common">Sea louse</name>
    <dbReference type="NCBI Taxonomy" id="217165"/>
    <lineage>
        <taxon>Eukaryota</taxon>
        <taxon>Metazoa</taxon>
        <taxon>Ecdysozoa</taxon>
        <taxon>Arthropoda</taxon>
        <taxon>Crustacea</taxon>
        <taxon>Multicrustacea</taxon>
        <taxon>Hexanauplia</taxon>
        <taxon>Copepoda</taxon>
        <taxon>Siphonostomatoida</taxon>
        <taxon>Caligidae</taxon>
        <taxon>Caligus</taxon>
    </lineage>
</organism>
<accession>A0A7T8GY64</accession>
<dbReference type="EMBL" id="CP045898">
    <property type="protein sequence ID" value="QQP40033.1"/>
    <property type="molecule type" value="Genomic_DNA"/>
</dbReference>
<name>A0A7T8GY64_CALRO</name>
<reference evidence="3" key="1">
    <citation type="submission" date="2021-01" db="EMBL/GenBank/DDBJ databases">
        <title>Caligus Genome Assembly.</title>
        <authorList>
            <person name="Gallardo-Escarate C."/>
        </authorList>
    </citation>
    <scope>NUCLEOTIDE SEQUENCE [LARGE SCALE GENOMIC DNA]</scope>
</reference>
<proteinExistence type="predicted"/>
<keyword evidence="3" id="KW-1185">Reference proteome</keyword>